<dbReference type="CDD" id="cd18809">
    <property type="entry name" value="SF1_C_RecD"/>
    <property type="match status" value="1"/>
</dbReference>
<feature type="domain" description="GRF-type" evidence="7">
    <location>
        <begin position="49"/>
        <end position="89"/>
    </location>
</feature>
<keyword evidence="4" id="KW-0862">Zinc</keyword>
<reference evidence="8" key="1">
    <citation type="submission" date="2021-11" db="EMBL/GenBank/DDBJ databases">
        <authorList>
            <consortium name="Genoscope - CEA"/>
            <person name="William W."/>
        </authorList>
    </citation>
    <scope>NUCLEOTIDE SEQUENCE</scope>
</reference>
<organism evidence="8 9">
    <name type="scientific">Pelagomonas calceolata</name>
    <dbReference type="NCBI Taxonomy" id="35677"/>
    <lineage>
        <taxon>Eukaryota</taxon>
        <taxon>Sar</taxon>
        <taxon>Stramenopiles</taxon>
        <taxon>Ochrophyta</taxon>
        <taxon>Pelagophyceae</taxon>
        <taxon>Pelagomonadales</taxon>
        <taxon>Pelagomonadaceae</taxon>
        <taxon>Pelagomonas</taxon>
    </lineage>
</organism>
<dbReference type="Gene3D" id="3.40.50.300">
    <property type="entry name" value="P-loop containing nucleotide triphosphate hydrolases"/>
    <property type="match status" value="2"/>
</dbReference>
<dbReference type="PANTHER" id="PTHR43788">
    <property type="entry name" value="DNA2/NAM7 HELICASE FAMILY MEMBER"/>
    <property type="match status" value="1"/>
</dbReference>
<dbReference type="PROSITE" id="PS51999">
    <property type="entry name" value="ZF_GRF"/>
    <property type="match status" value="1"/>
</dbReference>
<dbReference type="InterPro" id="IPR027785">
    <property type="entry name" value="UvrD-like_helicase_C"/>
</dbReference>
<dbReference type="InterPro" id="IPR010666">
    <property type="entry name" value="Znf_GRF"/>
</dbReference>
<dbReference type="GO" id="GO:0008270">
    <property type="term" value="F:zinc ion binding"/>
    <property type="evidence" value="ECO:0007669"/>
    <property type="project" value="UniProtKB-KW"/>
</dbReference>
<dbReference type="Gene3D" id="2.30.30.940">
    <property type="match status" value="1"/>
</dbReference>
<evidence type="ECO:0000313" key="8">
    <source>
        <dbReference type="EMBL" id="CAH0367634.1"/>
    </source>
</evidence>
<dbReference type="SUPFAM" id="SSF52540">
    <property type="entry name" value="P-loop containing nucleoside triphosphate hydrolases"/>
    <property type="match status" value="2"/>
</dbReference>
<comment type="caution">
    <text evidence="8">The sequence shown here is derived from an EMBL/GenBank/DDBJ whole genome shotgun (WGS) entry which is preliminary data.</text>
</comment>
<evidence type="ECO:0000256" key="2">
    <source>
        <dbReference type="ARBA" id="ARBA00022741"/>
    </source>
</evidence>
<dbReference type="GO" id="GO:0006310">
    <property type="term" value="P:DNA recombination"/>
    <property type="evidence" value="ECO:0007669"/>
    <property type="project" value="TreeGrafter"/>
</dbReference>
<dbReference type="InterPro" id="IPR050534">
    <property type="entry name" value="Coronavir_polyprotein_1ab"/>
</dbReference>
<dbReference type="PANTHER" id="PTHR43788:SF6">
    <property type="entry name" value="DNA HELICASE B"/>
    <property type="match status" value="1"/>
</dbReference>
<dbReference type="GO" id="GO:0005524">
    <property type="term" value="F:ATP binding"/>
    <property type="evidence" value="ECO:0007669"/>
    <property type="project" value="UniProtKB-KW"/>
</dbReference>
<accession>A0A8J2SH19</accession>
<keyword evidence="9" id="KW-1185">Reference proteome</keyword>
<dbReference type="GO" id="GO:0017116">
    <property type="term" value="F:single-stranded DNA helicase activity"/>
    <property type="evidence" value="ECO:0007669"/>
    <property type="project" value="TreeGrafter"/>
</dbReference>
<dbReference type="Pfam" id="PF14490">
    <property type="entry name" value="HHH_RecD2"/>
    <property type="match status" value="1"/>
</dbReference>
<evidence type="ECO:0000256" key="1">
    <source>
        <dbReference type="ARBA" id="ARBA00022723"/>
    </source>
</evidence>
<name>A0A8J2SH19_9STRA</name>
<dbReference type="AlphaFoldDB" id="A0A8J2SH19"/>
<dbReference type="InterPro" id="IPR029493">
    <property type="entry name" value="RecD2-like_HHH"/>
</dbReference>
<dbReference type="Proteomes" id="UP000789595">
    <property type="component" value="Unassembled WGS sequence"/>
</dbReference>
<dbReference type="Pfam" id="PF06839">
    <property type="entry name" value="Zn_ribbon_GRF"/>
    <property type="match status" value="1"/>
</dbReference>
<evidence type="ECO:0000256" key="3">
    <source>
        <dbReference type="ARBA" id="ARBA00022771"/>
    </source>
</evidence>
<dbReference type="GO" id="GO:0009338">
    <property type="term" value="C:exodeoxyribonuclease V complex"/>
    <property type="evidence" value="ECO:0007669"/>
    <property type="project" value="TreeGrafter"/>
</dbReference>
<keyword evidence="1" id="KW-0479">Metal-binding</keyword>
<dbReference type="Gene3D" id="1.10.10.2220">
    <property type="match status" value="1"/>
</dbReference>
<evidence type="ECO:0000259" key="7">
    <source>
        <dbReference type="PROSITE" id="PS51999"/>
    </source>
</evidence>
<evidence type="ECO:0000256" key="6">
    <source>
        <dbReference type="PROSITE-ProRule" id="PRU01343"/>
    </source>
</evidence>
<keyword evidence="5" id="KW-0067">ATP-binding</keyword>
<dbReference type="Pfam" id="PF13245">
    <property type="entry name" value="AAA_19"/>
    <property type="match status" value="1"/>
</dbReference>
<evidence type="ECO:0000256" key="5">
    <source>
        <dbReference type="ARBA" id="ARBA00022840"/>
    </source>
</evidence>
<dbReference type="Pfam" id="PF18335">
    <property type="entry name" value="SH3_13"/>
    <property type="match status" value="1"/>
</dbReference>
<dbReference type="InterPro" id="IPR027417">
    <property type="entry name" value="P-loop_NTPase"/>
</dbReference>
<dbReference type="InterPro" id="IPR041451">
    <property type="entry name" value="RecD2_SH13"/>
</dbReference>
<dbReference type="EMBL" id="CAKKNE010000002">
    <property type="protein sequence ID" value="CAH0367634.1"/>
    <property type="molecule type" value="Genomic_DNA"/>
</dbReference>
<dbReference type="Pfam" id="PF23139">
    <property type="entry name" value="OB_YrrC"/>
    <property type="match status" value="1"/>
</dbReference>
<protein>
    <recommendedName>
        <fullName evidence="7">GRF-type domain-containing protein</fullName>
    </recommendedName>
</protein>
<sequence length="959" mass="102304">MRAITLLACAAALVPQNKPPIAPLAVPKTTPARLPAYEPPNLAPQTEVCAEHGEPVATKTVLKGTNAGREYYCCSNAIPCGHFRWVPAKVPLPTGRLAGDANQMNRVTEQRKVTSKRPADVAEEWLNGTLTRVVYRGDTGFTIARVLPDGEKSSFEEEGYANPARPTKRKAQKTLGVRADACLVSSRVGDHVRLKGWWSTHPRFGKQFNADELEEEQREVLPRSRAASFGAWLASGAVPGVGVKTAQKVVDALGDDAEALLSRYGDSQGTDKEAEAALADALGWDATPTIIGRAATKRLATGVARDAASRGAILACLELGLPVDAAAALERQHGPQAAGTFMKDPYHALTQCKGWGFLRTDAAVCPGHRPPDDASRLKHGVAHALAENAARGGHCCLTASELLEVLEKPSGPLHVPGSFTPSKAHALSAIDGCLSSGSIRGLRTGDGDLDDLLLFAPWLDAAERSISNAVEMRIPPEGAREAEAKAANDDQLPGEHRLSDEQRTIVALAAKQPLSILAGGPGTGKTFAARFVVERWRAEGVEDVALAAPTARGAAALGAAIGAKASTLHRLLEWQPREGEFARNARNPLDCDAIIVDELSMLEAPLAAKLFAALPPHCKVLLVGDPDQLPPVGPGAVLRDLLACRDAVPRITLTRIFRTGTLLEPSDEDPAQNDASDVARDAKAINQGIPPKLSRSTLRRDGSIPDGVVLLEEDPSDGAKVRDKIVEVVSDLFEFYDPWSDVQVLAPMKRGATGTRALNAALQDLLNPSAEKVEDPEERKVFARTGDRVMQLSNDYEVGVFNGDVGLVDDVMRNGSFVGRFVTGVDKQTRVMYSSKDVGDTVSLAYALTVHKAQGAEYPVVVLPLVKDHFPMLRRALLYTAVSRAKRLLVLVGSSELLAEAVRRPLAQKRRTAISSRIISEERADGVSALPAHVQQDYAAALLPAPASAPANATSVVSR</sequence>
<gene>
    <name evidence="8" type="ORF">PECAL_2P06660</name>
</gene>
<dbReference type="Pfam" id="PF13538">
    <property type="entry name" value="UvrD_C_2"/>
    <property type="match status" value="1"/>
</dbReference>
<dbReference type="OrthoDB" id="204766at2759"/>
<dbReference type="InterPro" id="IPR055446">
    <property type="entry name" value="RecD2_N_OB"/>
</dbReference>
<dbReference type="CDD" id="cd17933">
    <property type="entry name" value="DEXSc_RecD-like"/>
    <property type="match status" value="1"/>
</dbReference>
<keyword evidence="3 6" id="KW-0863">Zinc-finger</keyword>
<keyword evidence="2" id="KW-0547">Nucleotide-binding</keyword>
<evidence type="ECO:0000256" key="4">
    <source>
        <dbReference type="ARBA" id="ARBA00022833"/>
    </source>
</evidence>
<proteinExistence type="predicted"/>
<evidence type="ECO:0000313" key="9">
    <source>
        <dbReference type="Proteomes" id="UP000789595"/>
    </source>
</evidence>